<dbReference type="EMBL" id="AJ417906">
    <property type="protein sequence ID" value="CAD10679.1"/>
    <property type="molecule type" value="mRNA"/>
</dbReference>
<dbReference type="PANTHER" id="PTHR45652:SF21">
    <property type="entry name" value="ZINC FINGER CCCH DOMAIN-CONTAINING PROTEIN 13-LIKE ISOFORM X1"/>
    <property type="match status" value="1"/>
</dbReference>
<keyword evidence="2 4" id="KW-0175">Coiled coil</keyword>
<dbReference type="Gene3D" id="1.20.5.500">
    <property type="entry name" value="Single helix bin"/>
    <property type="match status" value="1"/>
</dbReference>
<evidence type="ECO:0000256" key="3">
    <source>
        <dbReference type="RuleBase" id="RU000685"/>
    </source>
</evidence>
<proteinExistence type="evidence at transcript level"/>
<keyword evidence="1 3" id="KW-0403">Intermediate filament</keyword>
<feature type="region of interest" description="Disordered" evidence="5">
    <location>
        <begin position="306"/>
        <end position="375"/>
    </location>
</feature>
<dbReference type="GO" id="GO:0005200">
    <property type="term" value="F:structural constituent of cytoskeleton"/>
    <property type="evidence" value="ECO:0007669"/>
    <property type="project" value="TreeGrafter"/>
</dbReference>
<dbReference type="GO" id="GO:0005737">
    <property type="term" value="C:cytoplasm"/>
    <property type="evidence" value="ECO:0007669"/>
    <property type="project" value="TreeGrafter"/>
</dbReference>
<evidence type="ECO:0000256" key="1">
    <source>
        <dbReference type="ARBA" id="ARBA00022754"/>
    </source>
</evidence>
<dbReference type="SUPFAM" id="SSF64593">
    <property type="entry name" value="Intermediate filament protein, coiled coil region"/>
    <property type="match status" value="2"/>
</dbReference>
<evidence type="ECO:0000256" key="2">
    <source>
        <dbReference type="ARBA" id="ARBA00023054"/>
    </source>
</evidence>
<organism evidence="7">
    <name type="scientific">Molgula oculata</name>
    <name type="common">Sea squirt</name>
    <dbReference type="NCBI Taxonomy" id="27575"/>
    <lineage>
        <taxon>Eukaryota</taxon>
        <taxon>Metazoa</taxon>
        <taxon>Chordata</taxon>
        <taxon>Tunicata</taxon>
        <taxon>Ascidiacea</taxon>
        <taxon>Stolidobranchia</taxon>
        <taxon>Molgulidae</taxon>
        <taxon>Molgula</taxon>
    </lineage>
</organism>
<dbReference type="PROSITE" id="PS51842">
    <property type="entry name" value="IF_ROD_2"/>
    <property type="match status" value="1"/>
</dbReference>
<dbReference type="Pfam" id="PF00038">
    <property type="entry name" value="Filament"/>
    <property type="match status" value="1"/>
</dbReference>
<dbReference type="InterPro" id="IPR018039">
    <property type="entry name" value="IF_conserved"/>
</dbReference>
<dbReference type="InterPro" id="IPR050405">
    <property type="entry name" value="Intermediate_filament"/>
</dbReference>
<sequence length="375" mass="43457">MKLNEKELLNGLNSRFATYIEKVRYLEEQNKGLEKKIKAASKKKEVDLGQEKLENLRKLRAQVDDAALAKVKAEIARDNLRGEAAEIKWKLDHEAQLRGELDDELTRLRKDVDDATMVRVDLERKIETLREELEYNRKIHNDEIEDLKDQIANQGVNIEVDGIAPDVAELLRQIRQQYETIVAQNQDEAEQWYKKKFEDLDDKSKNNAADLEKVRNEIGDYRKQVTQHEMELESLRGTNDYLERNLAEVEKRYENEVSRYQDRITKISGDLDNATAEMKKHLAEYERLMSVKQSLEREIQTYRQLLEGDGKRRASSSDSSTSSDEDEDDTVVRTKRKVVIKTIETRDGKIVSSSTKEKDVEDGSGTSSSSENEEE</sequence>
<dbReference type="PROSITE" id="PS00226">
    <property type="entry name" value="IF_ROD_1"/>
    <property type="match status" value="1"/>
</dbReference>
<feature type="compositionally biased region" description="Low complexity" evidence="5">
    <location>
        <begin position="363"/>
        <end position="375"/>
    </location>
</feature>
<feature type="coiled-coil region" evidence="4">
    <location>
        <begin position="105"/>
        <end position="305"/>
    </location>
</feature>
<dbReference type="InterPro" id="IPR002957">
    <property type="entry name" value="Keratin_I"/>
</dbReference>
<comment type="similarity">
    <text evidence="3">Belongs to the intermediate filament family.</text>
</comment>
<dbReference type="PANTHER" id="PTHR45652">
    <property type="entry name" value="GLIAL FIBRILLARY ACIDIC PROTEIN"/>
    <property type="match status" value="1"/>
</dbReference>
<dbReference type="SMART" id="SM01391">
    <property type="entry name" value="Filament"/>
    <property type="match status" value="1"/>
</dbReference>
<dbReference type="GO" id="GO:0045109">
    <property type="term" value="P:intermediate filament organization"/>
    <property type="evidence" value="ECO:0007669"/>
    <property type="project" value="TreeGrafter"/>
</dbReference>
<protein>
    <submittedName>
        <fullName evidence="7">Intermediate filament protein D</fullName>
    </submittedName>
</protein>
<dbReference type="AlphaFoldDB" id="Q95PQ6"/>
<gene>
    <name evidence="7" type="primary">if-d</name>
</gene>
<dbReference type="Gene3D" id="1.20.5.1160">
    <property type="entry name" value="Vasodilator-stimulated phosphoprotein"/>
    <property type="match status" value="1"/>
</dbReference>
<feature type="compositionally biased region" description="Basic and acidic residues" evidence="5">
    <location>
        <begin position="343"/>
        <end position="361"/>
    </location>
</feature>
<evidence type="ECO:0000259" key="6">
    <source>
        <dbReference type="PROSITE" id="PS51842"/>
    </source>
</evidence>
<dbReference type="PRINTS" id="PR01248">
    <property type="entry name" value="TYPE1KERATIN"/>
</dbReference>
<evidence type="ECO:0000256" key="4">
    <source>
        <dbReference type="SAM" id="Coils"/>
    </source>
</evidence>
<name>Q95PQ6_MOLOC</name>
<reference evidence="7" key="1">
    <citation type="submission" date="2001-10" db="EMBL/GenBank/DDBJ databases">
        <title>Properties of the cytoplasmic intermediate filament proteins from the urochordate Ciona intestinalis.</title>
        <authorList>
            <person name="Wang J."/>
            <person name="Karabinos A."/>
            <person name="Zimek A."/>
            <person name="Meyer M."/>
            <person name="Riemer D."/>
            <person name="Hudson C."/>
            <person name="Lemaire P."/>
            <person name="Weber K."/>
        </authorList>
    </citation>
    <scope>NUCLEOTIDE SEQUENCE</scope>
</reference>
<evidence type="ECO:0000313" key="7">
    <source>
        <dbReference type="EMBL" id="CAD10679.1"/>
    </source>
</evidence>
<feature type="coiled-coil region" evidence="4">
    <location>
        <begin position="23"/>
        <end position="59"/>
    </location>
</feature>
<dbReference type="Gene3D" id="1.20.5.170">
    <property type="match status" value="1"/>
</dbReference>
<accession>Q95PQ6</accession>
<dbReference type="GO" id="GO:0005882">
    <property type="term" value="C:intermediate filament"/>
    <property type="evidence" value="ECO:0007669"/>
    <property type="project" value="UniProtKB-KW"/>
</dbReference>
<dbReference type="InterPro" id="IPR039008">
    <property type="entry name" value="IF_rod_dom"/>
</dbReference>
<evidence type="ECO:0000256" key="5">
    <source>
        <dbReference type="SAM" id="MobiDB-lite"/>
    </source>
</evidence>
<feature type="domain" description="IF rod" evidence="6">
    <location>
        <begin position="5"/>
        <end position="313"/>
    </location>
</feature>